<proteinExistence type="predicted"/>
<dbReference type="EMBL" id="OC857479">
    <property type="protein sequence ID" value="CAD7625243.1"/>
    <property type="molecule type" value="Genomic_DNA"/>
</dbReference>
<keyword evidence="2" id="KW-1185">Reference proteome</keyword>
<dbReference type="EMBL" id="CAJPIZ010002904">
    <property type="protein sequence ID" value="CAG2105673.1"/>
    <property type="molecule type" value="Genomic_DNA"/>
</dbReference>
<accession>A0A7R9KL81</accession>
<evidence type="ECO:0000313" key="1">
    <source>
        <dbReference type="EMBL" id="CAD7625243.1"/>
    </source>
</evidence>
<reference evidence="1" key="1">
    <citation type="submission" date="2020-11" db="EMBL/GenBank/DDBJ databases">
        <authorList>
            <person name="Tran Van P."/>
        </authorList>
    </citation>
    <scope>NUCLEOTIDE SEQUENCE</scope>
</reference>
<gene>
    <name evidence="1" type="ORF">OSB1V03_LOCUS5678</name>
</gene>
<sequence>MSAVTTLLATIPSSFMLYRNPTLLNLKYALLCFTRNGQTPALLPLVCCHLNVQVLKKFER</sequence>
<organism evidence="1">
    <name type="scientific">Medioppia subpectinata</name>
    <dbReference type="NCBI Taxonomy" id="1979941"/>
    <lineage>
        <taxon>Eukaryota</taxon>
        <taxon>Metazoa</taxon>
        <taxon>Ecdysozoa</taxon>
        <taxon>Arthropoda</taxon>
        <taxon>Chelicerata</taxon>
        <taxon>Arachnida</taxon>
        <taxon>Acari</taxon>
        <taxon>Acariformes</taxon>
        <taxon>Sarcoptiformes</taxon>
        <taxon>Oribatida</taxon>
        <taxon>Brachypylina</taxon>
        <taxon>Oppioidea</taxon>
        <taxon>Oppiidae</taxon>
        <taxon>Medioppia</taxon>
    </lineage>
</organism>
<dbReference type="Proteomes" id="UP000759131">
    <property type="component" value="Unassembled WGS sequence"/>
</dbReference>
<name>A0A7R9KL81_9ACAR</name>
<evidence type="ECO:0000313" key="2">
    <source>
        <dbReference type="Proteomes" id="UP000759131"/>
    </source>
</evidence>
<dbReference type="AlphaFoldDB" id="A0A7R9KL81"/>
<protein>
    <submittedName>
        <fullName evidence="1">Uncharacterized protein</fullName>
    </submittedName>
</protein>